<evidence type="ECO:0000256" key="1">
    <source>
        <dbReference type="SAM" id="MobiDB-lite"/>
    </source>
</evidence>
<feature type="region of interest" description="Disordered" evidence="1">
    <location>
        <begin position="91"/>
        <end position="120"/>
    </location>
</feature>
<name>A0AAD7TF56_9APHY</name>
<dbReference type="EMBL" id="JAPEVG010000874">
    <property type="protein sequence ID" value="KAJ8454846.1"/>
    <property type="molecule type" value="Genomic_DNA"/>
</dbReference>
<evidence type="ECO:0000313" key="3">
    <source>
        <dbReference type="EMBL" id="KAJ8454846.1"/>
    </source>
</evidence>
<gene>
    <name evidence="3" type="ORF">ONZ51_g12792</name>
</gene>
<dbReference type="AlphaFoldDB" id="A0AAD7TF56"/>
<keyword evidence="4" id="KW-1185">Reference proteome</keyword>
<dbReference type="InterPro" id="IPR057670">
    <property type="entry name" value="SH3_retrovirus"/>
</dbReference>
<dbReference type="Proteomes" id="UP001215151">
    <property type="component" value="Unassembled WGS sequence"/>
</dbReference>
<reference evidence="3" key="1">
    <citation type="submission" date="2022-11" db="EMBL/GenBank/DDBJ databases">
        <title>Genome Sequence of Cubamyces cubensis.</title>
        <authorList>
            <person name="Buettner E."/>
        </authorList>
    </citation>
    <scope>NUCLEOTIDE SEQUENCE</scope>
    <source>
        <strain evidence="3">MPL-01</strain>
    </source>
</reference>
<evidence type="ECO:0000313" key="4">
    <source>
        <dbReference type="Proteomes" id="UP001215151"/>
    </source>
</evidence>
<accession>A0AAD7TF56</accession>
<protein>
    <recommendedName>
        <fullName evidence="2">Retroviral polymerase SH3-like domain-containing protein</fullName>
    </recommendedName>
</protein>
<evidence type="ECO:0000259" key="2">
    <source>
        <dbReference type="Pfam" id="PF25597"/>
    </source>
</evidence>
<organism evidence="3 4">
    <name type="scientific">Trametes cubensis</name>
    <dbReference type="NCBI Taxonomy" id="1111947"/>
    <lineage>
        <taxon>Eukaryota</taxon>
        <taxon>Fungi</taxon>
        <taxon>Dikarya</taxon>
        <taxon>Basidiomycota</taxon>
        <taxon>Agaricomycotina</taxon>
        <taxon>Agaricomycetes</taxon>
        <taxon>Polyporales</taxon>
        <taxon>Polyporaceae</taxon>
        <taxon>Trametes</taxon>
    </lineage>
</organism>
<comment type="caution">
    <text evidence="3">The sequence shown here is derived from an EMBL/GenBank/DDBJ whole genome shotgun (WGS) entry which is preliminary data.</text>
</comment>
<sequence>MAAQGWDVDLDMNVLQSFDSVDNCKEFVHIPDEKRQKLDAKSLECVLVGWSESKQAYRLLQRSSGHILESRDVVFNKELPDELPHHVTRCPTAPALDSTVDVKGRNRNSDAGADTGDAKAGDILGQVGDGHANHATALRDDPQTYKEAMSRPDADMWKAACAEELLAFAKAELYDGVECPQNRKVVGCKWMFHIKRGAGGSIKWGKKRGVREGEQIAAERSEVAICD</sequence>
<dbReference type="Pfam" id="PF25597">
    <property type="entry name" value="SH3_retrovirus"/>
    <property type="match status" value="1"/>
</dbReference>
<feature type="domain" description="Retroviral polymerase SH3-like" evidence="2">
    <location>
        <begin position="24"/>
        <end position="78"/>
    </location>
</feature>
<proteinExistence type="predicted"/>